<keyword evidence="1" id="KW-0472">Membrane</keyword>
<organism evidence="2 3">
    <name type="scientific">Xanthomonas phage Xp10</name>
    <dbReference type="NCBI Taxonomy" id="2907956"/>
    <lineage>
        <taxon>Viruses</taxon>
        <taxon>Duplodnaviria</taxon>
        <taxon>Heunggongvirae</taxon>
        <taxon>Uroviricota</taxon>
        <taxon>Caudoviricetes</taxon>
        <taxon>Xipdecavirus</taxon>
        <taxon>Xipdecavirus Xp10</taxon>
    </lineage>
</organism>
<dbReference type="Proteomes" id="UP000001774">
    <property type="component" value="Segment"/>
</dbReference>
<evidence type="ECO:0000313" key="2">
    <source>
        <dbReference type="EMBL" id="AAP58715.1"/>
    </source>
</evidence>
<dbReference type="RefSeq" id="NP_858995.1">
    <property type="nucleotide sequence ID" value="NC_004902.1"/>
</dbReference>
<evidence type="ECO:0000256" key="1">
    <source>
        <dbReference type="SAM" id="Phobius"/>
    </source>
</evidence>
<dbReference type="EMBL" id="AY299121">
    <property type="protein sequence ID" value="AAP58715.1"/>
    <property type="molecule type" value="Genomic_DNA"/>
</dbReference>
<accession>Q7Y5G9</accession>
<reference evidence="2 3" key="1">
    <citation type="journal article" date="2003" name="J. Mol. Biol.">
        <title>Genome of Xanthomonas oryzae bacteriophage Xp10: an odd T-odd phage.</title>
        <authorList>
            <person name="Yuzenkova J."/>
            <person name="Nechaev S."/>
            <person name="Berlin J."/>
            <person name="Rogulja D."/>
            <person name="Kuznedelov K."/>
            <person name="Inman R."/>
            <person name="Mushegian A."/>
            <person name="Severinov K."/>
        </authorList>
    </citation>
    <scope>NUCLEOTIDE SEQUENCE</scope>
</reference>
<proteinExistence type="predicted"/>
<sequence>MPGRISATERRGAMQLTLTKIACLYTCTIFAAYLTSVPGAEEPKQGHAAVVNENTAAYAAKKDTKRARYYGSIACVSPESVAETITRPAAGEVLVRDNECVQRAAEPVVLYTMRGKEVTQILFPRTGTQMFVPSTSIK</sequence>
<dbReference type="KEGG" id="vg:2648361"/>
<dbReference type="GeneID" id="2648361"/>
<keyword evidence="3" id="KW-1185">Reference proteome</keyword>
<feature type="transmembrane region" description="Helical" evidence="1">
    <location>
        <begin position="12"/>
        <end position="34"/>
    </location>
</feature>
<keyword evidence="1" id="KW-0812">Transmembrane</keyword>
<protein>
    <submittedName>
        <fullName evidence="2">47L</fullName>
    </submittedName>
</protein>
<keyword evidence="1" id="KW-1133">Transmembrane helix</keyword>
<evidence type="ECO:0000313" key="3">
    <source>
        <dbReference type="Proteomes" id="UP000001774"/>
    </source>
</evidence>
<name>Q7Y5G9_9CAUD</name>